<dbReference type="EMBL" id="QSVN01000018">
    <property type="protein sequence ID" value="RGO30419.1"/>
    <property type="molecule type" value="Genomic_DNA"/>
</dbReference>
<dbReference type="Gene3D" id="1.10.260.40">
    <property type="entry name" value="lambda repressor-like DNA-binding domains"/>
    <property type="match status" value="1"/>
</dbReference>
<name>A0A3E5G8I1_9FIRM</name>
<organism evidence="2 3">
    <name type="scientific">Dorea longicatena</name>
    <dbReference type="NCBI Taxonomy" id="88431"/>
    <lineage>
        <taxon>Bacteria</taxon>
        <taxon>Bacillati</taxon>
        <taxon>Bacillota</taxon>
        <taxon>Clostridia</taxon>
        <taxon>Lachnospirales</taxon>
        <taxon>Lachnospiraceae</taxon>
        <taxon>Dorea</taxon>
    </lineage>
</organism>
<dbReference type="GO" id="GO:0003677">
    <property type="term" value="F:DNA binding"/>
    <property type="evidence" value="ECO:0007669"/>
    <property type="project" value="InterPro"/>
</dbReference>
<reference evidence="2 3" key="1">
    <citation type="submission" date="2018-08" db="EMBL/GenBank/DDBJ databases">
        <title>A genome reference for cultivated species of the human gut microbiota.</title>
        <authorList>
            <person name="Zou Y."/>
            <person name="Xue W."/>
            <person name="Luo G."/>
        </authorList>
    </citation>
    <scope>NUCLEOTIDE SEQUENCE [LARGE SCALE GENOMIC DNA]</scope>
    <source>
        <strain evidence="2 3">OM02-16</strain>
    </source>
</reference>
<feature type="domain" description="HTH cro/C1-type" evidence="1">
    <location>
        <begin position="15"/>
        <end position="70"/>
    </location>
</feature>
<dbReference type="InterPro" id="IPR010982">
    <property type="entry name" value="Lambda_DNA-bd_dom_sf"/>
</dbReference>
<comment type="caution">
    <text evidence="2">The sequence shown here is derived from an EMBL/GenBank/DDBJ whole genome shotgun (WGS) entry which is preliminary data.</text>
</comment>
<protein>
    <submittedName>
        <fullName evidence="2">XRE family transcriptional regulator</fullName>
    </submittedName>
</protein>
<dbReference type="CDD" id="cd00093">
    <property type="entry name" value="HTH_XRE"/>
    <property type="match status" value="1"/>
</dbReference>
<dbReference type="Pfam" id="PF01381">
    <property type="entry name" value="HTH_3"/>
    <property type="match status" value="1"/>
</dbReference>
<dbReference type="RefSeq" id="WP_117598448.1">
    <property type="nucleotide sequence ID" value="NZ_CABMEZ010000018.1"/>
</dbReference>
<dbReference type="Proteomes" id="UP000261285">
    <property type="component" value="Unassembled WGS sequence"/>
</dbReference>
<proteinExistence type="predicted"/>
<dbReference type="SMART" id="SM00530">
    <property type="entry name" value="HTH_XRE"/>
    <property type="match status" value="1"/>
</dbReference>
<dbReference type="InterPro" id="IPR001387">
    <property type="entry name" value="Cro/C1-type_HTH"/>
</dbReference>
<accession>A0A3E5G8I1</accession>
<evidence type="ECO:0000313" key="3">
    <source>
        <dbReference type="Proteomes" id="UP000261285"/>
    </source>
</evidence>
<dbReference type="PROSITE" id="PS50943">
    <property type="entry name" value="HTH_CROC1"/>
    <property type="match status" value="1"/>
</dbReference>
<dbReference type="SUPFAM" id="SSF47413">
    <property type="entry name" value="lambda repressor-like DNA-binding domains"/>
    <property type="match status" value="1"/>
</dbReference>
<evidence type="ECO:0000313" key="2">
    <source>
        <dbReference type="EMBL" id="RGO30419.1"/>
    </source>
</evidence>
<gene>
    <name evidence="2" type="ORF">DXB16_12685</name>
</gene>
<dbReference type="AlphaFoldDB" id="A0A3E5G8I1"/>
<evidence type="ECO:0000259" key="1">
    <source>
        <dbReference type="PROSITE" id="PS50943"/>
    </source>
</evidence>
<sequence length="77" mass="8843">MNAPLVNAVETGKNIKRLREEKGITVKELQKIFGFDTPQAIYRWQRGEILPCLDNLLVLAKILDVQVENLIIQNQIK</sequence>